<feature type="compositionally biased region" description="Acidic residues" evidence="2">
    <location>
        <begin position="506"/>
        <end position="529"/>
    </location>
</feature>
<dbReference type="PANTHER" id="PTHR15154">
    <property type="entry name" value="HAMARTIN"/>
    <property type="match status" value="1"/>
</dbReference>
<accession>A0A1J1J3Y1</accession>
<protein>
    <submittedName>
        <fullName evidence="4">CLUMA_CG018922, isoform A</fullName>
    </submittedName>
</protein>
<evidence type="ECO:0000256" key="3">
    <source>
        <dbReference type="SAM" id="Phobius"/>
    </source>
</evidence>
<dbReference type="GO" id="GO:0032007">
    <property type="term" value="P:negative regulation of TOR signaling"/>
    <property type="evidence" value="ECO:0007669"/>
    <property type="project" value="TreeGrafter"/>
</dbReference>
<dbReference type="EMBL" id="CVRI01000066">
    <property type="protein sequence ID" value="CRL06166.1"/>
    <property type="molecule type" value="Genomic_DNA"/>
</dbReference>
<dbReference type="SUPFAM" id="SSF48371">
    <property type="entry name" value="ARM repeat"/>
    <property type="match status" value="1"/>
</dbReference>
<feature type="transmembrane region" description="Helical" evidence="3">
    <location>
        <begin position="123"/>
        <end position="148"/>
    </location>
</feature>
<dbReference type="InterPro" id="IPR016024">
    <property type="entry name" value="ARM-type_fold"/>
</dbReference>
<proteinExistence type="predicted"/>
<feature type="compositionally biased region" description="Polar residues" evidence="2">
    <location>
        <begin position="479"/>
        <end position="492"/>
    </location>
</feature>
<dbReference type="GO" id="GO:0033596">
    <property type="term" value="C:TSC1-TSC2 complex"/>
    <property type="evidence" value="ECO:0007669"/>
    <property type="project" value="TreeGrafter"/>
</dbReference>
<keyword evidence="3" id="KW-0472">Membrane</keyword>
<evidence type="ECO:0000313" key="5">
    <source>
        <dbReference type="Proteomes" id="UP000183832"/>
    </source>
</evidence>
<evidence type="ECO:0000313" key="4">
    <source>
        <dbReference type="EMBL" id="CRL06166.1"/>
    </source>
</evidence>
<name>A0A1J1J3Y1_9DIPT</name>
<dbReference type="STRING" id="568069.A0A1J1J3Y1"/>
<keyword evidence="3" id="KW-0812">Transmembrane</keyword>
<organism evidence="4 5">
    <name type="scientific">Clunio marinus</name>
    <dbReference type="NCBI Taxonomy" id="568069"/>
    <lineage>
        <taxon>Eukaryota</taxon>
        <taxon>Metazoa</taxon>
        <taxon>Ecdysozoa</taxon>
        <taxon>Arthropoda</taxon>
        <taxon>Hexapoda</taxon>
        <taxon>Insecta</taxon>
        <taxon>Pterygota</taxon>
        <taxon>Neoptera</taxon>
        <taxon>Endopterygota</taxon>
        <taxon>Diptera</taxon>
        <taxon>Nematocera</taxon>
        <taxon>Chironomoidea</taxon>
        <taxon>Chironomidae</taxon>
        <taxon>Clunio</taxon>
    </lineage>
</organism>
<evidence type="ECO:0000256" key="1">
    <source>
        <dbReference type="SAM" id="Coils"/>
    </source>
</evidence>
<keyword evidence="3" id="KW-1133">Transmembrane helix</keyword>
<gene>
    <name evidence="4" type="primary">putative Hamartin</name>
    <name evidence="4" type="ORF">CLUMA_CG018922</name>
</gene>
<dbReference type="PANTHER" id="PTHR15154:SF2">
    <property type="entry name" value="HAMARTIN"/>
    <property type="match status" value="1"/>
</dbReference>
<dbReference type="AlphaFoldDB" id="A0A1J1J3Y1"/>
<reference evidence="4 5" key="1">
    <citation type="submission" date="2015-04" db="EMBL/GenBank/DDBJ databases">
        <authorList>
            <person name="Syromyatnikov M.Y."/>
            <person name="Popov V.N."/>
        </authorList>
    </citation>
    <scope>NUCLEOTIDE SEQUENCE [LARGE SCALE GENOMIC DNA]</scope>
</reference>
<dbReference type="OrthoDB" id="6022054at2759"/>
<keyword evidence="1" id="KW-0175">Coiled coil</keyword>
<feature type="coiled-coil region" evidence="1">
    <location>
        <begin position="798"/>
        <end position="940"/>
    </location>
</feature>
<dbReference type="InterPro" id="IPR007483">
    <property type="entry name" value="Hamartin"/>
</dbReference>
<feature type="compositionally biased region" description="Low complexity" evidence="2">
    <location>
        <begin position="609"/>
        <end position="624"/>
    </location>
</feature>
<sequence length="1169" mass="132822">MIENLFNDLESHNVQTQENAKRELAEYFASTKESWIVNGMIDYYSHTNSYRIFEVLVKVQTPHDVNIFNKLQKCLQESSQMQKRNALTLFGQIVRKQPTWLHKVVNHGFLKDLLKLLKNERDVTIFMSGLLCIISLLPIIPAPISAFLPDLFEIFNHLAAWLFHHASAIKESELIHLQYGFYMLFNRLYGMYPCNFIDFLRNEYVNKQEKTAIFNHTIKPFLETVKIHPNLVMATKTTETSVSRFKKMEPHDVVVECSKYSIENDKPAPKSNFFDYPIYRSPMKPLEYTHLMVDLPPPLPAHATLASAKTVESKLESLWSPSYVVLATPPPSTTVPNTPTPTPVPMQPNFAITMPSTASHHQGDGSSPPQLIEAAIEATPETTPLKPEMKNIFRPYASNSQAVRNIWPKSSSLVQTSSPTSPMKKDSNQFQYSTAVDLPSTSNQNYNLDFTGNQKLFRILSDRQQHPPSDVMSISQEDQEVNDINSSNSNHNMDIGGDGNGHQEMMDFDPTPESERENVDDDDDDEDADTTPPLGNQSIYQCVDYVRRVKRLRMYSHCMYSAGTSPADNTSYMPRASSSQRMKRFNSWPNLKTSDVVIDCTKSKELNGSQQHQESSSSPSDEAISAVSHFKKNDRNGNSKPNESLYKKIRNDLKAKPLEIVSKESKGTSTVECWPALTAYDCLFYDTIFNDEGRPSTDVMTTVTTTTTTTTSVAVTKSRQDAAYSESSTMSPALSPNEMLDRYIQLSIKRKDSGDPRDQIGLLAIQLQFEKHRREIHAERNRRLLGKSRQIRGLEQSNATMIDQVARLSTEITKLNRKATETRSMHQFEVKKFQEDIKLLSRKCNEEKEKNRQLQMEKESLELRLDDEQLLKRQSEHKNNLLTAELFDVKNLLEAANKEAERGRSCRDQLVKLEAEMIIFNDARIKCQEKMEELHALKARDAEMNILVDTYSHEIQELRRMLELKSSHADVLRARVGELEQQVMKKDGCYAEQKRLMALIKDTNNEKMRILEDKYSTQKAILVRMEEHILELTRNQAAVTSPESERTADLVGYSSPLSISLASSDGLSASLRSTNELKSLQPLVVGNPVASGSSGVFEHPSTVVYPSTSQPILQRQQSIHDDVPIAAIYQETQVSLPNVKSDYATSDNFHTISLNFFHCFNFTIAIVIT</sequence>
<keyword evidence="5" id="KW-1185">Reference proteome</keyword>
<dbReference type="GO" id="GO:0051726">
    <property type="term" value="P:regulation of cell cycle"/>
    <property type="evidence" value="ECO:0007669"/>
    <property type="project" value="TreeGrafter"/>
</dbReference>
<evidence type="ECO:0000256" key="2">
    <source>
        <dbReference type="SAM" id="MobiDB-lite"/>
    </source>
</evidence>
<dbReference type="Pfam" id="PF04388">
    <property type="entry name" value="Hamartin"/>
    <property type="match status" value="1"/>
</dbReference>
<feature type="region of interest" description="Disordered" evidence="2">
    <location>
        <begin position="479"/>
        <end position="536"/>
    </location>
</feature>
<dbReference type="Proteomes" id="UP000183832">
    <property type="component" value="Unassembled WGS sequence"/>
</dbReference>
<dbReference type="GO" id="GO:0008285">
    <property type="term" value="P:negative regulation of cell population proliferation"/>
    <property type="evidence" value="ECO:0007669"/>
    <property type="project" value="TreeGrafter"/>
</dbReference>
<feature type="region of interest" description="Disordered" evidence="2">
    <location>
        <begin position="605"/>
        <end position="624"/>
    </location>
</feature>